<dbReference type="PANTHER" id="PTHR30023">
    <property type="entry name" value="D-ALANYL-D-ALANINE CARBOXYPEPTIDASE"/>
    <property type="match status" value="1"/>
</dbReference>
<dbReference type="Gene3D" id="3.40.710.10">
    <property type="entry name" value="DD-peptidase/beta-lactamase superfamily"/>
    <property type="match status" value="2"/>
</dbReference>
<dbReference type="HOGENOM" id="CLU_017692_1_1_6"/>
<dbReference type="NCBIfam" id="NF008322">
    <property type="entry name" value="PRK11113.1"/>
    <property type="match status" value="1"/>
</dbReference>
<evidence type="ECO:0000256" key="2">
    <source>
        <dbReference type="ARBA" id="ARBA00022801"/>
    </source>
</evidence>
<evidence type="ECO:0000256" key="3">
    <source>
        <dbReference type="SAM" id="SignalP"/>
    </source>
</evidence>
<gene>
    <name evidence="4" type="ORF">H744_2c3193</name>
</gene>
<evidence type="ECO:0000256" key="1">
    <source>
        <dbReference type="ARBA" id="ARBA00006096"/>
    </source>
</evidence>
<feature type="signal peptide" evidence="3">
    <location>
        <begin position="1"/>
        <end position="27"/>
    </location>
</feature>
<dbReference type="InterPro" id="IPR000667">
    <property type="entry name" value="Peptidase_S13"/>
</dbReference>
<accession>A0A0C5X392</accession>
<dbReference type="STRING" id="658445.H744_2c3193"/>
<dbReference type="Pfam" id="PF02113">
    <property type="entry name" value="Peptidase_S13"/>
    <property type="match status" value="1"/>
</dbReference>
<keyword evidence="4" id="KW-0121">Carboxypeptidase</keyword>
<evidence type="ECO:0000313" key="4">
    <source>
        <dbReference type="EMBL" id="AJR09835.1"/>
    </source>
</evidence>
<proteinExistence type="inferred from homology"/>
<protein>
    <submittedName>
        <fullName evidence="4">D-alanyl-D-alanine carboxypeptidase/endopeptidase</fullName>
    </submittedName>
</protein>
<dbReference type="GO" id="GO:0006508">
    <property type="term" value="P:proteolysis"/>
    <property type="evidence" value="ECO:0007669"/>
    <property type="project" value="InterPro"/>
</dbReference>
<dbReference type="KEGG" id="pgb:H744_2c3193"/>
<keyword evidence="5" id="KW-1185">Reference proteome</keyword>
<keyword evidence="3" id="KW-0732">Signal</keyword>
<dbReference type="Proteomes" id="UP000032303">
    <property type="component" value="Chromosome 2"/>
</dbReference>
<reference evidence="4 5" key="1">
    <citation type="submission" date="2013-05" db="EMBL/GenBank/DDBJ databases">
        <title>Complete genome sequence of the lipase-producing bacterium Photobacterium gaetbulicola Gung47.</title>
        <authorList>
            <person name="Kim Y.-O."/>
        </authorList>
    </citation>
    <scope>NUCLEOTIDE SEQUENCE [LARGE SCALE GENOMIC DNA]</scope>
    <source>
        <strain evidence="4 5">Gung47</strain>
    </source>
</reference>
<dbReference type="EMBL" id="CP005974">
    <property type="protein sequence ID" value="AJR09835.1"/>
    <property type="molecule type" value="Genomic_DNA"/>
</dbReference>
<organism evidence="4 5">
    <name type="scientific">Photobacterium gaetbulicola Gung47</name>
    <dbReference type="NCBI Taxonomy" id="658445"/>
    <lineage>
        <taxon>Bacteria</taxon>
        <taxon>Pseudomonadati</taxon>
        <taxon>Pseudomonadota</taxon>
        <taxon>Gammaproteobacteria</taxon>
        <taxon>Vibrionales</taxon>
        <taxon>Vibrionaceae</taxon>
        <taxon>Photobacterium</taxon>
    </lineage>
</organism>
<dbReference type="PANTHER" id="PTHR30023:SF0">
    <property type="entry name" value="PENICILLIN-SENSITIVE CARBOXYPEPTIDASE A"/>
    <property type="match status" value="1"/>
</dbReference>
<dbReference type="MEROPS" id="S13.001"/>
<evidence type="ECO:0000313" key="5">
    <source>
        <dbReference type="Proteomes" id="UP000032303"/>
    </source>
</evidence>
<dbReference type="GO" id="GO:0000270">
    <property type="term" value="P:peptidoglycan metabolic process"/>
    <property type="evidence" value="ECO:0007669"/>
    <property type="project" value="TreeGrafter"/>
</dbReference>
<dbReference type="NCBIfam" id="TIGR00666">
    <property type="entry name" value="PBP4"/>
    <property type="match status" value="1"/>
</dbReference>
<dbReference type="InterPro" id="IPR012338">
    <property type="entry name" value="Beta-lactam/transpept-like"/>
</dbReference>
<dbReference type="PATRIC" id="fig|658445.3.peg.5261"/>
<dbReference type="AlphaFoldDB" id="A0A0C5X392"/>
<dbReference type="SUPFAM" id="SSF56601">
    <property type="entry name" value="beta-lactamase/transpeptidase-like"/>
    <property type="match status" value="1"/>
</dbReference>
<keyword evidence="4" id="KW-0645">Protease</keyword>
<name>A0A0C5X392_9GAMM</name>
<comment type="similarity">
    <text evidence="1">Belongs to the peptidase S13 family.</text>
</comment>
<feature type="chain" id="PRO_5002192376" evidence="3">
    <location>
        <begin position="28"/>
        <end position="496"/>
    </location>
</feature>
<keyword evidence="2" id="KW-0378">Hydrolase</keyword>
<dbReference type="GO" id="GO:0004185">
    <property type="term" value="F:serine-type carboxypeptidase activity"/>
    <property type="evidence" value="ECO:0007669"/>
    <property type="project" value="InterPro"/>
</dbReference>
<sequence length="496" mass="54713">MRLPFRLLFLSASLSLFSHMATAQAMAQQTATPSKTNTEQPTTPAALSAFQPNFKALPYGHDTALVIADAKTGSILYSQREEQFQPPASTQKMVTALAAQLYLGKDYRFTTQLEQLEDDIVLRFSGDPALSRQQLALLLSKLKAHTGSTITGDLLLDGSQFSGYEQAPGWPWDILGVCYSAPSSSLSLEHNCVQGALYSNQAVGETTRVNIPSHQPLTVTTSARVTTKEHQKANHCDLELKDKGSNHYHLSGCLIKRDKPLPLNFAVQDTQAYISNVIKAELKRLGIKLQGEIKRDDSAKGKVIARHHSAPLHELLDTMVKDSDNLYADNIAKTIGAKYFQQPGSFANASKAIKAILKDKADIDLDRAVIVDGSGLSRNNRMTASQMMEVITYLYNHDDTLNLLATLPVSGQSGTLRYRQSLRHKPLQGRIHAKSGSLYGTYNLAGLIKAQSGQTLLFVQMVSNYFPPERDDSLPAIAPPIEVFERTLYKDLYQQY</sequence>
<dbReference type="PRINTS" id="PR00922">
    <property type="entry name" value="DADACBPTASE3"/>
</dbReference>